<comment type="subcellular location">
    <subcellularLocation>
        <location evidence="2">Cytoplasm</location>
    </subcellularLocation>
</comment>
<comment type="caution">
    <text evidence="3">The sequence shown here is derived from an EMBL/GenBank/DDBJ whole genome shotgun (WGS) entry which is preliminary data.</text>
</comment>
<accession>A0A2K1E175</accession>
<dbReference type="EMBL" id="POWF01000002">
    <property type="protein sequence ID" value="PNQ74042.1"/>
    <property type="molecule type" value="Genomic_DNA"/>
</dbReference>
<keyword evidence="4" id="KW-1185">Reference proteome</keyword>
<dbReference type="AlphaFoldDB" id="A0A2K1E175"/>
<dbReference type="InterPro" id="IPR036822">
    <property type="entry name" value="CutC-like_dom_sf"/>
</dbReference>
<evidence type="ECO:0000313" key="4">
    <source>
        <dbReference type="Proteomes" id="UP000236641"/>
    </source>
</evidence>
<comment type="caution">
    <text evidence="2">Once thought to be involved in copper homeostasis, experiments in E.coli have shown this is not the case.</text>
</comment>
<reference evidence="3 4" key="1">
    <citation type="submission" date="2018-01" db="EMBL/GenBank/DDBJ databases">
        <title>The draft genome of Hanstruepera neustonica JCM19743.</title>
        <authorList>
            <person name="He R.-H."/>
            <person name="Du Z.-J."/>
        </authorList>
    </citation>
    <scope>NUCLEOTIDE SEQUENCE [LARGE SCALE GENOMIC DNA]</scope>
    <source>
        <strain evidence="3 4">JCM19743</strain>
    </source>
</reference>
<evidence type="ECO:0000256" key="1">
    <source>
        <dbReference type="ARBA" id="ARBA00007768"/>
    </source>
</evidence>
<dbReference type="InterPro" id="IPR005627">
    <property type="entry name" value="CutC-like"/>
</dbReference>
<dbReference type="Pfam" id="PF03932">
    <property type="entry name" value="CutC"/>
    <property type="match status" value="1"/>
</dbReference>
<protein>
    <recommendedName>
        <fullName evidence="2">PF03932 family protein CutC</fullName>
    </recommendedName>
</protein>
<dbReference type="Proteomes" id="UP000236641">
    <property type="component" value="Unassembled WGS sequence"/>
</dbReference>
<name>A0A2K1E175_9FLAO</name>
<keyword evidence="2" id="KW-0963">Cytoplasm</keyword>
<proteinExistence type="inferred from homology"/>
<dbReference type="HAMAP" id="MF_00795">
    <property type="entry name" value="CutC"/>
    <property type="match status" value="1"/>
</dbReference>
<comment type="similarity">
    <text evidence="1 2">Belongs to the CutC family.</text>
</comment>
<evidence type="ECO:0000313" key="3">
    <source>
        <dbReference type="EMBL" id="PNQ74042.1"/>
    </source>
</evidence>
<dbReference type="PANTHER" id="PTHR12598">
    <property type="entry name" value="COPPER HOMEOSTASIS PROTEIN CUTC"/>
    <property type="match status" value="1"/>
</dbReference>
<dbReference type="GO" id="GO:0005507">
    <property type="term" value="F:copper ion binding"/>
    <property type="evidence" value="ECO:0007669"/>
    <property type="project" value="TreeGrafter"/>
</dbReference>
<dbReference type="Gene3D" id="3.20.20.380">
    <property type="entry name" value="Copper homeostasis (CutC) domain"/>
    <property type="match status" value="1"/>
</dbReference>
<sequence length="232" mass="25199">MLLEICANSYQSAISAQEAGAHRIELCSELSVGGITPSYGLIKQVVAALSIPVYVLIRPRSGNFCYSSAEFEIMKQDIEVCKALGVQGIVSGVLKEDNTIDIKRTQELIKWADPLPFTYHRAFDCVPNPEQALEALINLGVNRILTSGQQSKAINGMQLLSDLKEQAKNNITILVGSGINPENAADFKKAGFEEIHASASKIMSNAASEYFGNTPQTVSDIKIIRDILNAIQ</sequence>
<dbReference type="FunFam" id="3.20.20.380:FF:000001">
    <property type="entry name" value="Copper homeostasis protein CutC"/>
    <property type="match status" value="1"/>
</dbReference>
<gene>
    <name evidence="2" type="primary">cutC</name>
    <name evidence="3" type="ORF">C1T31_06900</name>
</gene>
<dbReference type="OrthoDB" id="9815677at2"/>
<dbReference type="GO" id="GO:0005737">
    <property type="term" value="C:cytoplasm"/>
    <property type="evidence" value="ECO:0007669"/>
    <property type="project" value="UniProtKB-SubCell"/>
</dbReference>
<evidence type="ECO:0000256" key="2">
    <source>
        <dbReference type="HAMAP-Rule" id="MF_00795"/>
    </source>
</evidence>
<dbReference type="SUPFAM" id="SSF110395">
    <property type="entry name" value="CutC-like"/>
    <property type="match status" value="1"/>
</dbReference>
<dbReference type="RefSeq" id="WP_103051737.1">
    <property type="nucleotide sequence ID" value="NZ_POWF01000002.1"/>
</dbReference>
<dbReference type="PANTHER" id="PTHR12598:SF0">
    <property type="entry name" value="COPPER HOMEOSTASIS PROTEIN CUTC HOMOLOG"/>
    <property type="match status" value="1"/>
</dbReference>
<organism evidence="3 4">
    <name type="scientific">Hanstruepera neustonica</name>
    <dbReference type="NCBI Taxonomy" id="1445657"/>
    <lineage>
        <taxon>Bacteria</taxon>
        <taxon>Pseudomonadati</taxon>
        <taxon>Bacteroidota</taxon>
        <taxon>Flavobacteriia</taxon>
        <taxon>Flavobacteriales</taxon>
        <taxon>Flavobacteriaceae</taxon>
        <taxon>Hanstruepera</taxon>
    </lineage>
</organism>